<evidence type="ECO:0000256" key="5">
    <source>
        <dbReference type="PROSITE-ProRule" id="PRU01087"/>
    </source>
</evidence>
<dbReference type="HOGENOM" id="CLU_086812_2_0_1"/>
<dbReference type="eggNOG" id="ENOG502S97I">
    <property type="taxonomic scope" value="Eukaryota"/>
</dbReference>
<evidence type="ECO:0000313" key="8">
    <source>
        <dbReference type="EMBL" id="EQK98416.1"/>
    </source>
</evidence>
<accession>T5A9I7</accession>
<gene>
    <name evidence="8" type="ORF">OCS_05871</name>
</gene>
<evidence type="ECO:0000313" key="9">
    <source>
        <dbReference type="Proteomes" id="UP000019374"/>
    </source>
</evidence>
<dbReference type="PROSITE" id="PS51751">
    <property type="entry name" value="EXPERA"/>
    <property type="match status" value="1"/>
</dbReference>
<reference evidence="8 9" key="1">
    <citation type="journal article" date="2013" name="Chin. Sci. Bull.">
        <title>Genome survey uncovers the secrets of sex and lifestyle in caterpillar fungus.</title>
        <authorList>
            <person name="Hu X."/>
            <person name="Zhang Y."/>
            <person name="Xiao G."/>
            <person name="Zheng P."/>
            <person name="Xia Y."/>
            <person name="Zhang X."/>
            <person name="St Leger R.J."/>
            <person name="Liu X."/>
            <person name="Wang C."/>
        </authorList>
    </citation>
    <scope>NUCLEOTIDE SEQUENCE [LARGE SCALE GENOMIC DNA]</scope>
    <source>
        <strain evidence="9">Co18 / CGMCC 3.14243</strain>
        <tissue evidence="8">Fruit-body</tissue>
    </source>
</reference>
<protein>
    <recommendedName>
        <fullName evidence="7">EXPERA domain-containing protein</fullName>
    </recommendedName>
</protein>
<keyword evidence="4 5" id="KW-0472">Membrane</keyword>
<feature type="domain" description="EXPERA" evidence="7">
    <location>
        <begin position="8"/>
        <end position="151"/>
    </location>
</feature>
<organism evidence="8 9">
    <name type="scientific">Ophiocordyceps sinensis (strain Co18 / CGMCC 3.14243)</name>
    <name type="common">Yarsagumba caterpillar fungus</name>
    <name type="synonym">Hirsutella sinensis</name>
    <dbReference type="NCBI Taxonomy" id="911162"/>
    <lineage>
        <taxon>Eukaryota</taxon>
        <taxon>Fungi</taxon>
        <taxon>Dikarya</taxon>
        <taxon>Ascomycota</taxon>
        <taxon>Pezizomycotina</taxon>
        <taxon>Sordariomycetes</taxon>
        <taxon>Hypocreomycetidae</taxon>
        <taxon>Hypocreales</taxon>
        <taxon>Ophiocordycipitaceae</taxon>
        <taxon>Ophiocordyceps</taxon>
    </lineage>
</organism>
<evidence type="ECO:0000256" key="2">
    <source>
        <dbReference type="ARBA" id="ARBA00022692"/>
    </source>
</evidence>
<comment type="subcellular location">
    <subcellularLocation>
        <location evidence="1">Membrane</location>
        <topology evidence="1">Multi-pass membrane protein</topology>
    </subcellularLocation>
</comment>
<dbReference type="AlphaFoldDB" id="T5A9I7"/>
<keyword evidence="2 5" id="KW-0812">Transmembrane</keyword>
<sequence length="175" mass="19258">MASPKPRRDWLYLAIIGTQLAGMLGASRHEAAEPRPKLTAAPPWLAKLAKQSSLLNYYGTHEPWLRLCFYVEALVQLPLAAYLVYQLASFRRASGPAELAALAFGCVTAVCASACCFDLWHMGPDRLSESHKPALLYGAYLPFAAVPAVMAVDMSLRLLPRVRDDSNVQAEKKRV</sequence>
<evidence type="ECO:0000256" key="6">
    <source>
        <dbReference type="SAM" id="Phobius"/>
    </source>
</evidence>
<name>T5A9I7_OPHSC</name>
<dbReference type="OrthoDB" id="433124at2759"/>
<feature type="transmembrane region" description="Helical" evidence="6">
    <location>
        <begin position="134"/>
        <end position="156"/>
    </location>
</feature>
<feature type="transmembrane region" description="Helical" evidence="6">
    <location>
        <begin position="97"/>
        <end position="122"/>
    </location>
</feature>
<dbReference type="Proteomes" id="UP000019374">
    <property type="component" value="Unassembled WGS sequence"/>
</dbReference>
<dbReference type="GO" id="GO:0016020">
    <property type="term" value="C:membrane"/>
    <property type="evidence" value="ECO:0007669"/>
    <property type="project" value="UniProtKB-SubCell"/>
</dbReference>
<evidence type="ECO:0000256" key="3">
    <source>
        <dbReference type="ARBA" id="ARBA00022989"/>
    </source>
</evidence>
<evidence type="ECO:0000259" key="7">
    <source>
        <dbReference type="PROSITE" id="PS51751"/>
    </source>
</evidence>
<dbReference type="InterPro" id="IPR033118">
    <property type="entry name" value="EXPERA"/>
</dbReference>
<dbReference type="Pfam" id="PF05241">
    <property type="entry name" value="EBP"/>
    <property type="match status" value="1"/>
</dbReference>
<keyword evidence="3 5" id="KW-1133">Transmembrane helix</keyword>
<evidence type="ECO:0000256" key="1">
    <source>
        <dbReference type="ARBA" id="ARBA00004141"/>
    </source>
</evidence>
<proteinExistence type="predicted"/>
<evidence type="ECO:0000256" key="4">
    <source>
        <dbReference type="ARBA" id="ARBA00023136"/>
    </source>
</evidence>
<dbReference type="EMBL" id="KE654742">
    <property type="protein sequence ID" value="EQK98416.1"/>
    <property type="molecule type" value="Genomic_DNA"/>
</dbReference>